<keyword evidence="4" id="KW-1185">Reference proteome</keyword>
<dbReference type="RefSeq" id="WP_272088810.1">
    <property type="nucleotide sequence ID" value="NZ_JAQNDL010000003.1"/>
</dbReference>
<keyword evidence="2" id="KW-1133">Transmembrane helix</keyword>
<name>A0ABT5E677_9BACT</name>
<accession>A0ABT5E677</accession>
<evidence type="ECO:0000313" key="4">
    <source>
        <dbReference type="Proteomes" id="UP001221686"/>
    </source>
</evidence>
<dbReference type="EMBL" id="JAQNDL010000003">
    <property type="protein sequence ID" value="MDC0720302.1"/>
    <property type="molecule type" value="Genomic_DNA"/>
</dbReference>
<organism evidence="3 4">
    <name type="scientific">Nannocystis bainbridge</name>
    <dbReference type="NCBI Taxonomy" id="2995303"/>
    <lineage>
        <taxon>Bacteria</taxon>
        <taxon>Pseudomonadati</taxon>
        <taxon>Myxococcota</taxon>
        <taxon>Polyangia</taxon>
        <taxon>Nannocystales</taxon>
        <taxon>Nannocystaceae</taxon>
        <taxon>Nannocystis</taxon>
    </lineage>
</organism>
<feature type="transmembrane region" description="Helical" evidence="2">
    <location>
        <begin position="37"/>
        <end position="58"/>
    </location>
</feature>
<feature type="region of interest" description="Disordered" evidence="1">
    <location>
        <begin position="184"/>
        <end position="216"/>
    </location>
</feature>
<proteinExistence type="predicted"/>
<feature type="transmembrane region" description="Helical" evidence="2">
    <location>
        <begin position="121"/>
        <end position="138"/>
    </location>
</feature>
<protein>
    <recommendedName>
        <fullName evidence="5">Sensor protein</fullName>
    </recommendedName>
</protein>
<keyword evidence="2" id="KW-0812">Transmembrane</keyword>
<evidence type="ECO:0000256" key="2">
    <source>
        <dbReference type="SAM" id="Phobius"/>
    </source>
</evidence>
<gene>
    <name evidence="3" type="ORF">POL25_25605</name>
</gene>
<evidence type="ECO:0008006" key="5">
    <source>
        <dbReference type="Google" id="ProtNLM"/>
    </source>
</evidence>
<dbReference type="Proteomes" id="UP001221686">
    <property type="component" value="Unassembled WGS sequence"/>
</dbReference>
<keyword evidence="2" id="KW-0472">Membrane</keyword>
<reference evidence="3 4" key="1">
    <citation type="submission" date="2022-11" db="EMBL/GenBank/DDBJ databases">
        <title>Minimal conservation of predation-associated metabolite biosynthetic gene clusters underscores biosynthetic potential of Myxococcota including descriptions for ten novel species: Archangium lansinium sp. nov., Myxococcus landrumus sp. nov., Nannocystis bai.</title>
        <authorList>
            <person name="Ahearne A."/>
            <person name="Stevens C."/>
            <person name="Dowd S."/>
        </authorList>
    </citation>
    <scope>NUCLEOTIDE SEQUENCE [LARGE SCALE GENOMIC DNA]</scope>
    <source>
        <strain evidence="3 4">BB15-2</strain>
    </source>
</reference>
<evidence type="ECO:0000313" key="3">
    <source>
        <dbReference type="EMBL" id="MDC0720302.1"/>
    </source>
</evidence>
<comment type="caution">
    <text evidence="3">The sequence shown here is derived from an EMBL/GenBank/DDBJ whole genome shotgun (WGS) entry which is preliminary data.</text>
</comment>
<sequence>MQPVHVPSSPRALLDRPQRLGLVPTWWFWNDPERYRLALPLVLLLSLPLIPLTFFLVIRFQLHFLLIAVSSTFPPYVALGLIERHIRSELRRRELAGAEVGEALDQASPPDLITSPSGRRLYWVLAAFGGVATAVAVGQVWGALAAALTVLILALLIAAARHLSPRTPGARLRRGRCVHARASVPDRRSISGPRGTAILAGTVNQSPGDGAASSLP</sequence>
<feature type="transmembrane region" description="Helical" evidence="2">
    <location>
        <begin position="144"/>
        <end position="164"/>
    </location>
</feature>
<evidence type="ECO:0000256" key="1">
    <source>
        <dbReference type="SAM" id="MobiDB-lite"/>
    </source>
</evidence>